<accession>D2VN45</accession>
<dbReference type="Proteomes" id="UP000006671">
    <property type="component" value="Unassembled WGS sequence"/>
</dbReference>
<keyword evidence="2" id="KW-1185">Reference proteome</keyword>
<dbReference type="OMA" id="CALIIIR"/>
<dbReference type="VEuPathDB" id="AmoebaDB:NAEGRDRAFT_80613"/>
<evidence type="ECO:0000313" key="2">
    <source>
        <dbReference type="Proteomes" id="UP000006671"/>
    </source>
</evidence>
<reference evidence="1 2" key="1">
    <citation type="journal article" date="2010" name="Cell">
        <title>The genome of Naegleria gruberi illuminates early eukaryotic versatility.</title>
        <authorList>
            <person name="Fritz-Laylin L.K."/>
            <person name="Prochnik S.E."/>
            <person name="Ginger M.L."/>
            <person name="Dacks J.B."/>
            <person name="Carpenter M.L."/>
            <person name="Field M.C."/>
            <person name="Kuo A."/>
            <person name="Paredez A."/>
            <person name="Chapman J."/>
            <person name="Pham J."/>
            <person name="Shu S."/>
            <person name="Neupane R."/>
            <person name="Cipriano M."/>
            <person name="Mancuso J."/>
            <person name="Tu H."/>
            <person name="Salamov A."/>
            <person name="Lindquist E."/>
            <person name="Shapiro H."/>
            <person name="Lucas S."/>
            <person name="Grigoriev I.V."/>
            <person name="Cande W.Z."/>
            <person name="Fulton C."/>
            <person name="Rokhsar D.S."/>
            <person name="Dawson S.C."/>
        </authorList>
    </citation>
    <scope>NUCLEOTIDE SEQUENCE [LARGE SCALE GENOMIC DNA]</scope>
    <source>
        <strain evidence="1 2">NEG-M</strain>
    </source>
</reference>
<dbReference type="EMBL" id="GG738884">
    <property type="protein sequence ID" value="EFC41678.1"/>
    <property type="molecule type" value="Genomic_DNA"/>
</dbReference>
<organism evidence="2">
    <name type="scientific">Naegleria gruberi</name>
    <name type="common">Amoeba</name>
    <dbReference type="NCBI Taxonomy" id="5762"/>
    <lineage>
        <taxon>Eukaryota</taxon>
        <taxon>Discoba</taxon>
        <taxon>Heterolobosea</taxon>
        <taxon>Tetramitia</taxon>
        <taxon>Eutetramitia</taxon>
        <taxon>Vahlkampfiidae</taxon>
        <taxon>Naegleria</taxon>
    </lineage>
</organism>
<dbReference type="SUPFAM" id="SSF48371">
    <property type="entry name" value="ARM repeat"/>
    <property type="match status" value="1"/>
</dbReference>
<dbReference type="InterPro" id="IPR016024">
    <property type="entry name" value="ARM-type_fold"/>
</dbReference>
<sequence length="431" mass="48703">MSSILNNINLGPLCLVGGGLALLSYFSVEEYLITKYNREELYIALNELHHSNAENREKAALFIFDYISNRETVKKTKDPAEEKKDILYENGTLKKCLNLLTNFDDNTEKTVQCALIIIREIISGPVAIERRRHFNLSLKGLPVLFESSLGDNEKVVMPSLRALKSSTTFEAAKRELEDDIPRGSEGGSLLLKYIDEESLSKFVSKLESENTEILRGVTSTLSHISHTPKGAKMLSEIPDAVPLLLSLLISHVENICKNAVISISNIAKVDFESHEESLLTALKPILRSLNIQTKVPQKIAILEFVASLTHYLSKKDISERDKIASYLLEMKEPCEYLFRLSEAETPQLAAPAKIFADAFTQITFTNLASTFESIKKEVHLRIEKEQEEKVKKMIQHMRQMGIDIPPHVLSTMSPTEIQQIYFQMMQQIGMM</sequence>
<protein>
    <submittedName>
        <fullName evidence="1">Predicted protein</fullName>
    </submittedName>
</protein>
<dbReference type="OrthoDB" id="10251259at2759"/>
<dbReference type="InterPro" id="IPR011989">
    <property type="entry name" value="ARM-like"/>
</dbReference>
<proteinExistence type="predicted"/>
<evidence type="ECO:0000313" key="1">
    <source>
        <dbReference type="EMBL" id="EFC41678.1"/>
    </source>
</evidence>
<dbReference type="RefSeq" id="XP_002674422.1">
    <property type="nucleotide sequence ID" value="XM_002674376.1"/>
</dbReference>
<dbReference type="InParanoid" id="D2VN45"/>
<dbReference type="AlphaFoldDB" id="D2VN45"/>
<dbReference type="Gene3D" id="1.25.10.10">
    <property type="entry name" value="Leucine-rich Repeat Variant"/>
    <property type="match status" value="1"/>
</dbReference>
<gene>
    <name evidence="1" type="ORF">NAEGRDRAFT_80613</name>
</gene>
<dbReference type="GeneID" id="8851224"/>
<name>D2VN45_NAEGR</name>
<dbReference type="KEGG" id="ngr:NAEGRDRAFT_80613"/>